<sequence length="749" mass="85755">MKTTNKKISVFLTLSWCFIAQAQGTLKEYKRANAVDSLFKNKVIHTPKEFHWIGNDYVWYSNNVLKGKEFILADAKNHKQALAFDHTKLAQSLSKILGKEVNYKDLPIENLEFDKNLSTLVFTTEALKFLYNLNTSELTKTGDYKKPLKKEDYWGDNFDELGNKPVGSPDSLYVGFIKNYNLFIKDKKTKTETQLSYDGSKGFYYSSYLQWSPNSKTIMAYKVRPGEDHKIYFVESSPKDQFQPKLQTRDYLKPGDQLPFKSPQLFVVASKKQIPVATDLFQEQYDISGIEWKDDSSAFTFEYNQRGHQVYRILEVNATTGKVKVIIEETSPTFVEYSGKRYRYDIKKNNEIIWASERDGWNHLYLYDALTGKVKNQITKGSWPIREVLKVDEEKKQIYFTASGLDSNQDPYLLQFCRIDFNGKNFTRLTTENGNHKVTFSPDYKYYVDQYSRVDLPPITVLKSIDTQKTILEMQKADISALQKTGWIAPEVFTAKGRDGKTDIWGVIVRPTTFDPNRKYPIIEYIYAGPQDSFVPKNFQSYYWAMSSLAELGFIVVQIDGMGTSNRSKAFHDVCYKNLKDAGFPDRKLWMKAAAAKYPYMNIDKVGIHGTSAGGQNAGAALVFNSDFYDVAVASCGCHDNRMDKMWWNEQWMGYPVGPEYEACSNTTNAAQLNGNLMLILGELDDNVDPASTMQFANALIKANKNFELVTVPGMGHSAGGDFGERKRRDYFVQHLLGVIPPAWEEIYK</sequence>
<feature type="signal peptide" evidence="1">
    <location>
        <begin position="1"/>
        <end position="22"/>
    </location>
</feature>
<dbReference type="GO" id="GO:0006508">
    <property type="term" value="P:proteolysis"/>
    <property type="evidence" value="ECO:0007669"/>
    <property type="project" value="InterPro"/>
</dbReference>
<accession>A0A6V6YWC1</accession>
<dbReference type="RefSeq" id="WP_031456504.1">
    <property type="nucleotide sequence ID" value="NZ_CAIJDO010000116.1"/>
</dbReference>
<dbReference type="Pfam" id="PF00326">
    <property type="entry name" value="Peptidase_S9"/>
    <property type="match status" value="1"/>
</dbReference>
<dbReference type="PANTHER" id="PTHR11731:SF118">
    <property type="entry name" value="BLR1971 PROTEIN"/>
    <property type="match status" value="1"/>
</dbReference>
<dbReference type="SUPFAM" id="SSF53474">
    <property type="entry name" value="alpha/beta-Hydrolases"/>
    <property type="match status" value="1"/>
</dbReference>
<feature type="domain" description="Peptidase S9 prolyl oligopeptidase catalytic" evidence="2">
    <location>
        <begin position="541"/>
        <end position="721"/>
    </location>
</feature>
<reference evidence="4 5" key="1">
    <citation type="submission" date="2020-06" db="EMBL/GenBank/DDBJ databases">
        <authorList>
            <person name="Criscuolo A."/>
        </authorList>
    </citation>
    <scope>NUCLEOTIDE SEQUENCE [LARGE SCALE GENOMIC DNA]</scope>
    <source>
        <strain evidence="5">CIP 110025</strain>
    </source>
</reference>
<organism evidence="4 5">
    <name type="scientific">Flavobacterium chungangense</name>
    <dbReference type="NCBI Taxonomy" id="554283"/>
    <lineage>
        <taxon>Bacteria</taxon>
        <taxon>Pseudomonadati</taxon>
        <taxon>Bacteroidota</taxon>
        <taxon>Flavobacteriia</taxon>
        <taxon>Flavobacteriales</taxon>
        <taxon>Flavobacteriaceae</taxon>
        <taxon>Flavobacterium</taxon>
    </lineage>
</organism>
<keyword evidence="1" id="KW-0732">Signal</keyword>
<keyword evidence="5" id="KW-1185">Reference proteome</keyword>
<name>A0A6V6YWC1_9FLAO</name>
<dbReference type="Proteomes" id="UP000556700">
    <property type="component" value="Unassembled WGS sequence"/>
</dbReference>
<gene>
    <name evidence="4" type="ORF">FLACHUCJ7_01595</name>
</gene>
<dbReference type="AlphaFoldDB" id="A0A6V6YWC1"/>
<proteinExistence type="predicted"/>
<evidence type="ECO:0000259" key="2">
    <source>
        <dbReference type="Pfam" id="PF00326"/>
    </source>
</evidence>
<evidence type="ECO:0000313" key="4">
    <source>
        <dbReference type="EMBL" id="CAD0003763.1"/>
    </source>
</evidence>
<dbReference type="InterPro" id="IPR001375">
    <property type="entry name" value="Peptidase_S9_cat"/>
</dbReference>
<evidence type="ECO:0000256" key="1">
    <source>
        <dbReference type="SAM" id="SignalP"/>
    </source>
</evidence>
<dbReference type="SUPFAM" id="SSF82171">
    <property type="entry name" value="DPP6 N-terminal domain-like"/>
    <property type="match status" value="1"/>
</dbReference>
<feature type="chain" id="PRO_5028300808" evidence="1">
    <location>
        <begin position="23"/>
        <end position="749"/>
    </location>
</feature>
<dbReference type="InterPro" id="IPR050278">
    <property type="entry name" value="Serine_Prot_S9B/DPPIV"/>
</dbReference>
<dbReference type="GO" id="GO:0008236">
    <property type="term" value="F:serine-type peptidase activity"/>
    <property type="evidence" value="ECO:0007669"/>
    <property type="project" value="InterPro"/>
</dbReference>
<dbReference type="InterPro" id="IPR029058">
    <property type="entry name" value="AB_hydrolase_fold"/>
</dbReference>
<feature type="domain" description="Dipeptidylpeptidase IV N-terminal" evidence="3">
    <location>
        <begin position="160"/>
        <end position="458"/>
    </location>
</feature>
<protein>
    <submittedName>
        <fullName evidence="4">S9 family peptidase</fullName>
    </submittedName>
</protein>
<dbReference type="Pfam" id="PF00930">
    <property type="entry name" value="DPPIV_N"/>
    <property type="match status" value="1"/>
</dbReference>
<dbReference type="PANTHER" id="PTHR11731">
    <property type="entry name" value="PROTEASE FAMILY S9B,C DIPEPTIDYL-PEPTIDASE IV-RELATED"/>
    <property type="match status" value="1"/>
</dbReference>
<dbReference type="InterPro" id="IPR002469">
    <property type="entry name" value="Peptidase_S9B_N"/>
</dbReference>
<dbReference type="Gene3D" id="3.40.50.1820">
    <property type="entry name" value="alpha/beta hydrolase"/>
    <property type="match status" value="1"/>
</dbReference>
<evidence type="ECO:0000313" key="5">
    <source>
        <dbReference type="Proteomes" id="UP000556700"/>
    </source>
</evidence>
<comment type="caution">
    <text evidence="4">The sequence shown here is derived from an EMBL/GenBank/DDBJ whole genome shotgun (WGS) entry which is preliminary data.</text>
</comment>
<evidence type="ECO:0000259" key="3">
    <source>
        <dbReference type="Pfam" id="PF00930"/>
    </source>
</evidence>
<dbReference type="Gene3D" id="2.140.10.30">
    <property type="entry name" value="Dipeptidylpeptidase IV, N-terminal domain"/>
    <property type="match status" value="1"/>
</dbReference>
<dbReference type="EMBL" id="CAIJDO010000116">
    <property type="protein sequence ID" value="CAD0003763.1"/>
    <property type="molecule type" value="Genomic_DNA"/>
</dbReference>